<dbReference type="CDD" id="cd10028">
    <property type="entry name" value="UDG-F2_TDG_MUG"/>
    <property type="match status" value="1"/>
</dbReference>
<dbReference type="InterPro" id="IPR005122">
    <property type="entry name" value="Uracil-DNA_glycosylase-like"/>
</dbReference>
<evidence type="ECO:0000256" key="4">
    <source>
        <dbReference type="SAM" id="MobiDB-lite"/>
    </source>
</evidence>
<dbReference type="STRING" id="933852.A0A0C2X4L8"/>
<protein>
    <recommendedName>
        <fullName evidence="5">Uracil-DNA glycosylase-like domain-containing protein</fullName>
    </recommendedName>
</protein>
<dbReference type="GO" id="GO:0006285">
    <property type="term" value="P:base-excision repair, AP site formation"/>
    <property type="evidence" value="ECO:0007669"/>
    <property type="project" value="InterPro"/>
</dbReference>
<sequence>MQPQEKFSSLLATFSFNPGASSSESSVVKKRKRDFEESPSKRAKRDVSELPPLQDRLEKYLDVIICGCNPGYTSALVGFHYGNTQNAFWRCLHRSGLTPRLLQPSEGPSLPELYGVGLTDLVVRPSHSFSDIPGQERKQSVLSLLQRIAYYKPRILALNSFTIWSDIASQLAKKEGLAGVTFKAPAGSAKPSFKLPQVERNREPCFLPWKFVYTDDSESRVTETLIIPMPGTSGANASYSLAEKVTFFKLIHDTLPRIKEGTFDTSHMGEIIVQIPQTFVVEPQTKLEE</sequence>
<dbReference type="Proteomes" id="UP000054097">
    <property type="component" value="Unassembled WGS sequence"/>
</dbReference>
<dbReference type="HOGENOM" id="CLU_042829_0_2_1"/>
<dbReference type="Pfam" id="PF03167">
    <property type="entry name" value="UDG"/>
    <property type="match status" value="1"/>
</dbReference>
<dbReference type="InterPro" id="IPR015637">
    <property type="entry name" value="MUG/TDG"/>
</dbReference>
<dbReference type="GO" id="GO:0004844">
    <property type="term" value="F:uracil DNA N-glycosylase activity"/>
    <property type="evidence" value="ECO:0007669"/>
    <property type="project" value="TreeGrafter"/>
</dbReference>
<proteinExistence type="predicted"/>
<dbReference type="AlphaFoldDB" id="A0A0C2X4L8"/>
<evidence type="ECO:0000313" key="7">
    <source>
        <dbReference type="Proteomes" id="UP000054097"/>
    </source>
</evidence>
<evidence type="ECO:0000256" key="1">
    <source>
        <dbReference type="ARBA" id="ARBA00022763"/>
    </source>
</evidence>
<feature type="compositionally biased region" description="Basic and acidic residues" evidence="4">
    <location>
        <begin position="33"/>
        <end position="48"/>
    </location>
</feature>
<dbReference type="OrthoDB" id="565731at2759"/>
<dbReference type="InterPro" id="IPR036895">
    <property type="entry name" value="Uracil-DNA_glycosylase-like_sf"/>
</dbReference>
<organism evidence="6 7">
    <name type="scientific">Serendipita vermifera MAFF 305830</name>
    <dbReference type="NCBI Taxonomy" id="933852"/>
    <lineage>
        <taxon>Eukaryota</taxon>
        <taxon>Fungi</taxon>
        <taxon>Dikarya</taxon>
        <taxon>Basidiomycota</taxon>
        <taxon>Agaricomycotina</taxon>
        <taxon>Agaricomycetes</taxon>
        <taxon>Sebacinales</taxon>
        <taxon>Serendipitaceae</taxon>
        <taxon>Serendipita</taxon>
    </lineage>
</organism>
<feature type="region of interest" description="Disordered" evidence="4">
    <location>
        <begin position="15"/>
        <end position="49"/>
    </location>
</feature>
<name>A0A0C2X4L8_SERVB</name>
<gene>
    <name evidence="6" type="ORF">M408DRAFT_326728</name>
</gene>
<dbReference type="PANTHER" id="PTHR12159">
    <property type="entry name" value="G/T AND G/U MISMATCH-SPECIFIC DNA GLYCOSYLASE"/>
    <property type="match status" value="1"/>
</dbReference>
<reference evidence="7" key="2">
    <citation type="submission" date="2015-01" db="EMBL/GenBank/DDBJ databases">
        <title>Evolutionary Origins and Diversification of the Mycorrhizal Mutualists.</title>
        <authorList>
            <consortium name="DOE Joint Genome Institute"/>
            <consortium name="Mycorrhizal Genomics Consortium"/>
            <person name="Kohler A."/>
            <person name="Kuo A."/>
            <person name="Nagy L.G."/>
            <person name="Floudas D."/>
            <person name="Copeland A."/>
            <person name="Barry K.W."/>
            <person name="Cichocki N."/>
            <person name="Veneault-Fourrey C."/>
            <person name="LaButti K."/>
            <person name="Lindquist E.A."/>
            <person name="Lipzen A."/>
            <person name="Lundell T."/>
            <person name="Morin E."/>
            <person name="Murat C."/>
            <person name="Riley R."/>
            <person name="Ohm R."/>
            <person name="Sun H."/>
            <person name="Tunlid A."/>
            <person name="Henrissat B."/>
            <person name="Grigoriev I.V."/>
            <person name="Hibbett D.S."/>
            <person name="Martin F."/>
        </authorList>
    </citation>
    <scope>NUCLEOTIDE SEQUENCE [LARGE SCALE GENOMIC DNA]</scope>
    <source>
        <strain evidence="7">MAFF 305830</strain>
    </source>
</reference>
<keyword evidence="3" id="KW-0234">DNA repair</keyword>
<feature type="domain" description="Uracil-DNA glycosylase-like" evidence="5">
    <location>
        <begin position="61"/>
        <end position="243"/>
    </location>
</feature>
<evidence type="ECO:0000256" key="3">
    <source>
        <dbReference type="ARBA" id="ARBA00023204"/>
    </source>
</evidence>
<dbReference type="GO" id="GO:0008263">
    <property type="term" value="F:pyrimidine-specific mismatch base pair DNA N-glycosylase activity"/>
    <property type="evidence" value="ECO:0007669"/>
    <property type="project" value="TreeGrafter"/>
</dbReference>
<evidence type="ECO:0000259" key="5">
    <source>
        <dbReference type="Pfam" id="PF03167"/>
    </source>
</evidence>
<keyword evidence="1" id="KW-0227">DNA damage</keyword>
<accession>A0A0C2X4L8</accession>
<dbReference type="Gene3D" id="3.40.470.10">
    <property type="entry name" value="Uracil-DNA glycosylase-like domain"/>
    <property type="match status" value="1"/>
</dbReference>
<dbReference type="SUPFAM" id="SSF52141">
    <property type="entry name" value="Uracil-DNA glycosylase-like"/>
    <property type="match status" value="1"/>
</dbReference>
<dbReference type="PANTHER" id="PTHR12159:SF9">
    <property type="entry name" value="G_T MISMATCH-SPECIFIC THYMINE DNA GLYCOSYLASE"/>
    <property type="match status" value="1"/>
</dbReference>
<evidence type="ECO:0000313" key="6">
    <source>
        <dbReference type="EMBL" id="KIM33068.1"/>
    </source>
</evidence>
<keyword evidence="2" id="KW-0378">Hydrolase</keyword>
<evidence type="ECO:0000256" key="2">
    <source>
        <dbReference type="ARBA" id="ARBA00022801"/>
    </source>
</evidence>
<reference evidence="6 7" key="1">
    <citation type="submission" date="2014-04" db="EMBL/GenBank/DDBJ databases">
        <authorList>
            <consortium name="DOE Joint Genome Institute"/>
            <person name="Kuo A."/>
            <person name="Zuccaro A."/>
            <person name="Kohler A."/>
            <person name="Nagy L.G."/>
            <person name="Floudas D."/>
            <person name="Copeland A."/>
            <person name="Barry K.W."/>
            <person name="Cichocki N."/>
            <person name="Veneault-Fourrey C."/>
            <person name="LaButti K."/>
            <person name="Lindquist E.A."/>
            <person name="Lipzen A."/>
            <person name="Lundell T."/>
            <person name="Morin E."/>
            <person name="Murat C."/>
            <person name="Sun H."/>
            <person name="Tunlid A."/>
            <person name="Henrissat B."/>
            <person name="Grigoriev I.V."/>
            <person name="Hibbett D.S."/>
            <person name="Martin F."/>
            <person name="Nordberg H.P."/>
            <person name="Cantor M.N."/>
            <person name="Hua S.X."/>
        </authorList>
    </citation>
    <scope>NUCLEOTIDE SEQUENCE [LARGE SCALE GENOMIC DNA]</scope>
    <source>
        <strain evidence="6 7">MAFF 305830</strain>
    </source>
</reference>
<dbReference type="EMBL" id="KN824279">
    <property type="protein sequence ID" value="KIM33068.1"/>
    <property type="molecule type" value="Genomic_DNA"/>
</dbReference>
<keyword evidence="7" id="KW-1185">Reference proteome</keyword>